<evidence type="ECO:0008006" key="2">
    <source>
        <dbReference type="Google" id="ProtNLM"/>
    </source>
</evidence>
<organism evidence="1">
    <name type="scientific">uncultured Caudovirales phage</name>
    <dbReference type="NCBI Taxonomy" id="2100421"/>
    <lineage>
        <taxon>Viruses</taxon>
        <taxon>Duplodnaviria</taxon>
        <taxon>Heunggongvirae</taxon>
        <taxon>Uroviricota</taxon>
        <taxon>Caudoviricetes</taxon>
        <taxon>Peduoviridae</taxon>
        <taxon>Maltschvirus</taxon>
        <taxon>Maltschvirus maltsch</taxon>
    </lineage>
</organism>
<protein>
    <recommendedName>
        <fullName evidence="2">Concanavalin A-like lectin/glucanases superfamily</fullName>
    </recommendedName>
</protein>
<reference evidence="1" key="1">
    <citation type="submission" date="2020-05" db="EMBL/GenBank/DDBJ databases">
        <authorList>
            <person name="Chiriac C."/>
            <person name="Salcher M."/>
            <person name="Ghai R."/>
            <person name="Kavagutti S V."/>
        </authorList>
    </citation>
    <scope>NUCLEOTIDE SEQUENCE</scope>
</reference>
<name>A0A6J5SP31_9CAUD</name>
<accession>A0A6J5SP31</accession>
<sequence length="250" mass="26024">MTPMLGIMASGISGHLIPSPPVSGYELWLNGKDATKFTFSSGSVVSSWLDSSGNGHTFSQATVANQPSLTSNLVVFDGTNDALVAAAKFMDNLYTGPNTLFIVYKVVSYTAFGGVICNGEFGSGGPEFGIAVNTASNKLGSYASGTSCNQLNTMQTGNTLGLGIWDVDLNNSASTRAQVYLNAGTVMTGNTQSSAHPTGTSLSYPTLAASNSGTASYSNIAIGEIIWYKSSLGATDRNSVRDFLMTKWGL</sequence>
<evidence type="ECO:0000313" key="1">
    <source>
        <dbReference type="EMBL" id="CAB4216946.1"/>
    </source>
</evidence>
<gene>
    <name evidence="1" type="ORF">UFOVP1502_2</name>
</gene>
<proteinExistence type="predicted"/>
<dbReference type="EMBL" id="LR797441">
    <property type="protein sequence ID" value="CAB4216946.1"/>
    <property type="molecule type" value="Genomic_DNA"/>
</dbReference>